<dbReference type="PANTHER" id="PTHR31718:SF32">
    <property type="entry name" value="EMBRYO-SPECIFIC PROTEIN ATS3B"/>
    <property type="match status" value="1"/>
</dbReference>
<dbReference type="InterPro" id="IPR036392">
    <property type="entry name" value="PLAT/LH2_dom_sf"/>
</dbReference>
<dbReference type="GeneID" id="111011502"/>
<feature type="signal peptide" evidence="1">
    <location>
        <begin position="1"/>
        <end position="20"/>
    </location>
</feature>
<keyword evidence="2" id="KW-1185">Reference proteome</keyword>
<sequence length="206" mass="23379">MKRLLCFLLSSVFLFALSEATQLLPQPAESFNFNLTYIQQAGSCSYSVVISTSCSSPSYTRDHISLSFGDAYGNQIYVPRIDDPSRRTFERCSTDTFHINGPCAYQICYVYLYRSGPDAWIPTTVKISGDNSRPITFNYNTAIPNDVWFGFNLCGHASSSNRLSSCMWFIYVIGVWILALLFAQQPNYPKEIEETKEMKTRVELEA</sequence>
<evidence type="ECO:0000256" key="1">
    <source>
        <dbReference type="SAM" id="SignalP"/>
    </source>
</evidence>
<dbReference type="CDD" id="cd00113">
    <property type="entry name" value="PLAT"/>
    <property type="match status" value="1"/>
</dbReference>
<dbReference type="KEGG" id="mcha:111011502"/>
<dbReference type="PANTHER" id="PTHR31718">
    <property type="entry name" value="PLAT DOMAIN-CONTAINING PROTEIN"/>
    <property type="match status" value="1"/>
</dbReference>
<dbReference type="Gene3D" id="2.60.60.20">
    <property type="entry name" value="PLAT/LH2 domain"/>
    <property type="match status" value="1"/>
</dbReference>
<dbReference type="Proteomes" id="UP000504603">
    <property type="component" value="Unplaced"/>
</dbReference>
<dbReference type="OrthoDB" id="817978at2759"/>
<gene>
    <name evidence="3" type="primary">LOC111011502</name>
</gene>
<organism evidence="2 3">
    <name type="scientific">Momordica charantia</name>
    <name type="common">Bitter gourd</name>
    <name type="synonym">Balsam pear</name>
    <dbReference type="NCBI Taxonomy" id="3673"/>
    <lineage>
        <taxon>Eukaryota</taxon>
        <taxon>Viridiplantae</taxon>
        <taxon>Streptophyta</taxon>
        <taxon>Embryophyta</taxon>
        <taxon>Tracheophyta</taxon>
        <taxon>Spermatophyta</taxon>
        <taxon>Magnoliopsida</taxon>
        <taxon>eudicotyledons</taxon>
        <taxon>Gunneridae</taxon>
        <taxon>Pentapetalae</taxon>
        <taxon>rosids</taxon>
        <taxon>fabids</taxon>
        <taxon>Cucurbitales</taxon>
        <taxon>Cucurbitaceae</taxon>
        <taxon>Momordiceae</taxon>
        <taxon>Momordica</taxon>
    </lineage>
</organism>
<feature type="chain" id="PRO_5026957405" evidence="1">
    <location>
        <begin position="21"/>
        <end position="206"/>
    </location>
</feature>
<dbReference type="Pfam" id="PF06232">
    <property type="entry name" value="ATS3"/>
    <property type="match status" value="1"/>
</dbReference>
<protein>
    <submittedName>
        <fullName evidence="3">Embryo-specific protein ATS3B-like isoform X1</fullName>
    </submittedName>
</protein>
<proteinExistence type="predicted"/>
<accession>A0A6J1CIK5</accession>
<evidence type="ECO:0000313" key="2">
    <source>
        <dbReference type="Proteomes" id="UP000504603"/>
    </source>
</evidence>
<evidence type="ECO:0000313" key="3">
    <source>
        <dbReference type="RefSeq" id="XP_022140982.1"/>
    </source>
</evidence>
<dbReference type="AlphaFoldDB" id="A0A6J1CIK5"/>
<name>A0A6J1CIK5_MOMCH</name>
<keyword evidence="1" id="KW-0732">Signal</keyword>
<dbReference type="RefSeq" id="XP_022140982.1">
    <property type="nucleotide sequence ID" value="XM_022285290.1"/>
</dbReference>
<reference evidence="3" key="1">
    <citation type="submission" date="2025-08" db="UniProtKB">
        <authorList>
            <consortium name="RefSeq"/>
        </authorList>
    </citation>
    <scope>IDENTIFICATION</scope>
    <source>
        <strain evidence="3">OHB3-1</strain>
    </source>
</reference>
<dbReference type="SUPFAM" id="SSF49723">
    <property type="entry name" value="Lipase/lipooxygenase domain (PLAT/LH2 domain)"/>
    <property type="match status" value="1"/>
</dbReference>
<dbReference type="InterPro" id="IPR010417">
    <property type="entry name" value="Embryo-specific_ATS3"/>
</dbReference>